<dbReference type="EMBL" id="BMOE01000006">
    <property type="protein sequence ID" value="GGJ75774.1"/>
    <property type="molecule type" value="Genomic_DNA"/>
</dbReference>
<sequence length="90" mass="9752">MTHPTEQQYTAIPSIVATDLEDELVLLDPATQQIFSLNASGRAVWLALPASETQLSQRLTEAFDVTAEQAREDVSGLLRRLTSAGLVRAG</sequence>
<protein>
    <recommendedName>
        <fullName evidence="3">PqqD family protein</fullName>
    </recommendedName>
</protein>
<proteinExistence type="predicted"/>
<dbReference type="RefSeq" id="WP_188963014.1">
    <property type="nucleotide sequence ID" value="NZ_BMOE01000006.1"/>
</dbReference>
<name>A0A917PG52_9DEIO</name>
<dbReference type="Proteomes" id="UP000635726">
    <property type="component" value="Unassembled WGS sequence"/>
</dbReference>
<dbReference type="InterPro" id="IPR041881">
    <property type="entry name" value="PqqD_sf"/>
</dbReference>
<dbReference type="AlphaFoldDB" id="A0A917PG52"/>
<reference evidence="1" key="1">
    <citation type="journal article" date="2014" name="Int. J. Syst. Evol. Microbiol.">
        <title>Complete genome sequence of Corynebacterium casei LMG S-19264T (=DSM 44701T), isolated from a smear-ripened cheese.</title>
        <authorList>
            <consortium name="US DOE Joint Genome Institute (JGI-PGF)"/>
            <person name="Walter F."/>
            <person name="Albersmeier A."/>
            <person name="Kalinowski J."/>
            <person name="Ruckert C."/>
        </authorList>
    </citation>
    <scope>NUCLEOTIDE SEQUENCE</scope>
    <source>
        <strain evidence="1">JCM 14371</strain>
    </source>
</reference>
<organism evidence="1 2">
    <name type="scientific">Deinococcus aquiradiocola</name>
    <dbReference type="NCBI Taxonomy" id="393059"/>
    <lineage>
        <taxon>Bacteria</taxon>
        <taxon>Thermotogati</taxon>
        <taxon>Deinococcota</taxon>
        <taxon>Deinococci</taxon>
        <taxon>Deinococcales</taxon>
        <taxon>Deinococcaceae</taxon>
        <taxon>Deinococcus</taxon>
    </lineage>
</organism>
<evidence type="ECO:0000313" key="1">
    <source>
        <dbReference type="EMBL" id="GGJ75774.1"/>
    </source>
</evidence>
<reference evidence="1" key="2">
    <citation type="submission" date="2020-09" db="EMBL/GenBank/DDBJ databases">
        <authorList>
            <person name="Sun Q."/>
            <person name="Ohkuma M."/>
        </authorList>
    </citation>
    <scope>NUCLEOTIDE SEQUENCE</scope>
    <source>
        <strain evidence="1">JCM 14371</strain>
    </source>
</reference>
<keyword evidence="2" id="KW-1185">Reference proteome</keyword>
<accession>A0A917PG52</accession>
<dbReference type="InterPro" id="IPR008792">
    <property type="entry name" value="PQQD"/>
</dbReference>
<gene>
    <name evidence="1" type="ORF">GCM10008939_20020</name>
</gene>
<evidence type="ECO:0000313" key="2">
    <source>
        <dbReference type="Proteomes" id="UP000635726"/>
    </source>
</evidence>
<evidence type="ECO:0008006" key="3">
    <source>
        <dbReference type="Google" id="ProtNLM"/>
    </source>
</evidence>
<comment type="caution">
    <text evidence="1">The sequence shown here is derived from an EMBL/GenBank/DDBJ whole genome shotgun (WGS) entry which is preliminary data.</text>
</comment>
<dbReference type="Pfam" id="PF05402">
    <property type="entry name" value="PqqD"/>
    <property type="match status" value="1"/>
</dbReference>
<dbReference type="Gene3D" id="1.10.10.1150">
    <property type="entry name" value="Coenzyme PQQ synthesis protein D (PqqD)"/>
    <property type="match status" value="1"/>
</dbReference>